<keyword evidence="8" id="KW-1278">Translocase</keyword>
<keyword evidence="4" id="KW-1003">Cell membrane</keyword>
<dbReference type="InterPro" id="IPR017871">
    <property type="entry name" value="ABC_transporter-like_CS"/>
</dbReference>
<dbReference type="PANTHER" id="PTHR43297">
    <property type="entry name" value="OLIGOPEPTIDE TRANSPORT ATP-BINDING PROTEIN APPD"/>
    <property type="match status" value="1"/>
</dbReference>
<reference evidence="11" key="1">
    <citation type="submission" date="2020-02" db="EMBL/GenBank/DDBJ databases">
        <authorList>
            <person name="Meier V. D."/>
        </authorList>
    </citation>
    <scope>NUCLEOTIDE SEQUENCE</scope>
    <source>
        <strain evidence="11">AVDCRST_MAG49</strain>
    </source>
</reference>
<dbReference type="FunFam" id="3.40.50.300:FF:000016">
    <property type="entry name" value="Oligopeptide ABC transporter ATP-binding component"/>
    <property type="match status" value="1"/>
</dbReference>
<sequence length="345" mass="37891">MPAPPPSSAGPVSVALLDHRRDGADAPLLEVHDLHVEYLSPRGPVRAVDGVSFTIRPGEVLGLAGESGSGKSTIAHAILRTLHPPAVITGGEVRFRGQDLLAMSDEELEQFRWRDVSMVFQSAMNALNPVMTVGDQIIDTILAHQEMPRQRARARAVELFEIVGIDPGRLNAYPFQLSGGMRQRAVIAIALALDPPMMIMDEPTTALDVVVQRDIMQQIEDLKTRLGFSILFITHDLSLLVEFSDRIAIMYAGEIVEFAPAREIFDNPLHPYTRGLMSSFPALTGEKVRLTGIPGAPPDMVAPPTGCRFHPRCSQVKPMHRQVVPRLREVTPGHFVACHLYPEMG</sequence>
<evidence type="ECO:0000256" key="9">
    <source>
        <dbReference type="ARBA" id="ARBA00023136"/>
    </source>
</evidence>
<dbReference type="Gene3D" id="3.40.50.300">
    <property type="entry name" value="P-loop containing nucleotide triphosphate hydrolases"/>
    <property type="match status" value="1"/>
</dbReference>
<evidence type="ECO:0000256" key="7">
    <source>
        <dbReference type="ARBA" id="ARBA00022840"/>
    </source>
</evidence>
<dbReference type="SUPFAM" id="SSF52540">
    <property type="entry name" value="P-loop containing nucleoside triphosphate hydrolases"/>
    <property type="match status" value="1"/>
</dbReference>
<dbReference type="InterPro" id="IPR013563">
    <property type="entry name" value="Oligopep_ABC_C"/>
</dbReference>
<dbReference type="GO" id="GO:0016887">
    <property type="term" value="F:ATP hydrolysis activity"/>
    <property type="evidence" value="ECO:0007669"/>
    <property type="project" value="InterPro"/>
</dbReference>
<dbReference type="AlphaFoldDB" id="A0A6J4V510"/>
<feature type="domain" description="ABC transporter" evidence="10">
    <location>
        <begin position="29"/>
        <end position="277"/>
    </location>
</feature>
<accession>A0A6J4V510</accession>
<dbReference type="NCBIfam" id="TIGR01727">
    <property type="entry name" value="oligo_HPY"/>
    <property type="match status" value="1"/>
</dbReference>
<gene>
    <name evidence="11" type="ORF">AVDCRST_MAG49-3023</name>
</gene>
<keyword evidence="5" id="KW-0997">Cell inner membrane</keyword>
<evidence type="ECO:0000256" key="6">
    <source>
        <dbReference type="ARBA" id="ARBA00022741"/>
    </source>
</evidence>
<name>A0A6J4V510_9BACT</name>
<dbReference type="SMART" id="SM00382">
    <property type="entry name" value="AAA"/>
    <property type="match status" value="1"/>
</dbReference>
<evidence type="ECO:0000256" key="1">
    <source>
        <dbReference type="ARBA" id="ARBA00004417"/>
    </source>
</evidence>
<dbReference type="InterPro" id="IPR027417">
    <property type="entry name" value="P-loop_NTPase"/>
</dbReference>
<dbReference type="CDD" id="cd03257">
    <property type="entry name" value="ABC_NikE_OppD_transporters"/>
    <property type="match status" value="1"/>
</dbReference>
<dbReference type="Pfam" id="PF00005">
    <property type="entry name" value="ABC_tran"/>
    <property type="match status" value="1"/>
</dbReference>
<dbReference type="EMBL" id="CADCWG010000202">
    <property type="protein sequence ID" value="CAA9565538.1"/>
    <property type="molecule type" value="Genomic_DNA"/>
</dbReference>
<dbReference type="InterPro" id="IPR003593">
    <property type="entry name" value="AAA+_ATPase"/>
</dbReference>
<keyword evidence="7 11" id="KW-0067">ATP-binding</keyword>
<dbReference type="Pfam" id="PF08352">
    <property type="entry name" value="oligo_HPY"/>
    <property type="match status" value="1"/>
</dbReference>
<dbReference type="PROSITE" id="PS50893">
    <property type="entry name" value="ABC_TRANSPORTER_2"/>
    <property type="match status" value="1"/>
</dbReference>
<dbReference type="GO" id="GO:0005524">
    <property type="term" value="F:ATP binding"/>
    <property type="evidence" value="ECO:0007669"/>
    <property type="project" value="UniProtKB-KW"/>
</dbReference>
<dbReference type="PANTHER" id="PTHR43297:SF14">
    <property type="entry name" value="ATPASE AAA-TYPE CORE DOMAIN-CONTAINING PROTEIN"/>
    <property type="match status" value="1"/>
</dbReference>
<evidence type="ECO:0000313" key="11">
    <source>
        <dbReference type="EMBL" id="CAA9565538.1"/>
    </source>
</evidence>
<keyword evidence="6" id="KW-0547">Nucleotide-binding</keyword>
<organism evidence="11">
    <name type="scientific">uncultured Thermomicrobiales bacterium</name>
    <dbReference type="NCBI Taxonomy" id="1645740"/>
    <lineage>
        <taxon>Bacteria</taxon>
        <taxon>Pseudomonadati</taxon>
        <taxon>Thermomicrobiota</taxon>
        <taxon>Thermomicrobia</taxon>
        <taxon>Thermomicrobiales</taxon>
        <taxon>environmental samples</taxon>
    </lineage>
</organism>
<dbReference type="GO" id="GO:0015833">
    <property type="term" value="P:peptide transport"/>
    <property type="evidence" value="ECO:0007669"/>
    <property type="project" value="InterPro"/>
</dbReference>
<evidence type="ECO:0000256" key="4">
    <source>
        <dbReference type="ARBA" id="ARBA00022475"/>
    </source>
</evidence>
<evidence type="ECO:0000256" key="2">
    <source>
        <dbReference type="ARBA" id="ARBA00005417"/>
    </source>
</evidence>
<evidence type="ECO:0000256" key="5">
    <source>
        <dbReference type="ARBA" id="ARBA00022519"/>
    </source>
</evidence>
<evidence type="ECO:0000256" key="8">
    <source>
        <dbReference type="ARBA" id="ARBA00022967"/>
    </source>
</evidence>
<keyword evidence="9" id="KW-0472">Membrane</keyword>
<dbReference type="PROSITE" id="PS00211">
    <property type="entry name" value="ABC_TRANSPORTER_1"/>
    <property type="match status" value="1"/>
</dbReference>
<keyword evidence="3" id="KW-0813">Transport</keyword>
<evidence type="ECO:0000259" key="10">
    <source>
        <dbReference type="PROSITE" id="PS50893"/>
    </source>
</evidence>
<dbReference type="InterPro" id="IPR050388">
    <property type="entry name" value="ABC_Ni/Peptide_Import"/>
</dbReference>
<dbReference type="GO" id="GO:0005886">
    <property type="term" value="C:plasma membrane"/>
    <property type="evidence" value="ECO:0007669"/>
    <property type="project" value="UniProtKB-SubCell"/>
</dbReference>
<protein>
    <submittedName>
        <fullName evidence="11">Chitobiose ABC transporter, ATP-binding protein 1</fullName>
    </submittedName>
</protein>
<proteinExistence type="inferred from homology"/>
<comment type="subcellular location">
    <subcellularLocation>
        <location evidence="1">Cell inner membrane</location>
        <topology evidence="1">Peripheral membrane protein</topology>
    </subcellularLocation>
</comment>
<comment type="similarity">
    <text evidence="2">Belongs to the ABC transporter superfamily.</text>
</comment>
<evidence type="ECO:0000256" key="3">
    <source>
        <dbReference type="ARBA" id="ARBA00022448"/>
    </source>
</evidence>
<dbReference type="InterPro" id="IPR003439">
    <property type="entry name" value="ABC_transporter-like_ATP-bd"/>
</dbReference>